<gene>
    <name evidence="1" type="ORF">SCD_n00985</name>
</gene>
<protein>
    <submittedName>
        <fullName evidence="1">Uncharacterized protein</fullName>
    </submittedName>
</protein>
<dbReference type="EMBL" id="AP013066">
    <property type="protein sequence ID" value="BAN34824.1"/>
    <property type="molecule type" value="Genomic_DNA"/>
</dbReference>
<evidence type="ECO:0000313" key="2">
    <source>
        <dbReference type="Proteomes" id="UP000015559"/>
    </source>
</evidence>
<proteinExistence type="predicted"/>
<sequence length="184" mass="20487">MSRRLALAVALFVSLLALLFVIIFSVIRIDGLEEENDALQAELTKTRLELSQAGPELEKTRKIMSEMTKGRLPHLLDMVPDKVLQINGPYLKNIVFTVLNQNGTKSYEYKLVMENSTAKTVRPAARIFVFDRHGVQIGSAEVAGRAELASGESRSQSAVIDLFIDEEPRYFYASTADKPTGLIQ</sequence>
<reference evidence="1 2" key="1">
    <citation type="journal article" date="2012" name="Appl. Environ. Microbiol.">
        <title>Draft genome sequence of a psychrotolerant sulfur-oxidizing bacterium, Sulfuricella denitrificans skB26, and proteomic insights into cold adaptation.</title>
        <authorList>
            <person name="Watanabe T."/>
            <person name="Kojima H."/>
            <person name="Fukui M."/>
        </authorList>
    </citation>
    <scope>NUCLEOTIDE SEQUENCE [LARGE SCALE GENOMIC DNA]</scope>
    <source>
        <strain evidence="2">skB26</strain>
    </source>
</reference>
<dbReference type="Proteomes" id="UP000015559">
    <property type="component" value="Chromosome"/>
</dbReference>
<dbReference type="KEGG" id="sdr:SCD_n00985"/>
<accession>S6AJT8</accession>
<dbReference type="AlphaFoldDB" id="S6AJT8"/>
<evidence type="ECO:0000313" key="1">
    <source>
        <dbReference type="EMBL" id="BAN34824.1"/>
    </source>
</evidence>
<organism evidence="1 2">
    <name type="scientific">Sulfuricella denitrificans (strain DSM 22764 / NBRC 105220 / skB26)</name>
    <dbReference type="NCBI Taxonomy" id="1163617"/>
    <lineage>
        <taxon>Bacteria</taxon>
        <taxon>Pseudomonadati</taxon>
        <taxon>Pseudomonadota</taxon>
        <taxon>Betaproteobacteria</taxon>
        <taxon>Nitrosomonadales</taxon>
        <taxon>Sulfuricellaceae</taxon>
        <taxon>Sulfuricella</taxon>
    </lineage>
</organism>
<name>S6AJT8_SULDS</name>
<dbReference type="eggNOG" id="ENOG503375T">
    <property type="taxonomic scope" value="Bacteria"/>
</dbReference>
<keyword evidence="2" id="KW-1185">Reference proteome</keyword>
<dbReference type="HOGENOM" id="CLU_1467487_0_0_4"/>